<proteinExistence type="predicted"/>
<name>A0A9P5PLS7_9AGAR</name>
<evidence type="ECO:0000256" key="4">
    <source>
        <dbReference type="ARBA" id="ARBA00022741"/>
    </source>
</evidence>
<evidence type="ECO:0000256" key="1">
    <source>
        <dbReference type="ARBA" id="ARBA00012513"/>
    </source>
</evidence>
<dbReference type="EMBL" id="JADNRY010000101">
    <property type="protein sequence ID" value="KAF9065589.1"/>
    <property type="molecule type" value="Genomic_DNA"/>
</dbReference>
<dbReference type="PANTHER" id="PTHR47634:SF9">
    <property type="entry name" value="PROTEIN KINASE DOMAIN-CONTAINING PROTEIN-RELATED"/>
    <property type="match status" value="1"/>
</dbReference>
<dbReference type="GO" id="GO:0005524">
    <property type="term" value="F:ATP binding"/>
    <property type="evidence" value="ECO:0007669"/>
    <property type="project" value="UniProtKB-KW"/>
</dbReference>
<sequence>MGESIGGYCPGGYHPVHIGDKFHNGRYSVVNKLGSGISVANREGSGSRVSDETAVAQHLQQVRRQIPYEDDEGSNHVIQIIDLFTHQGPNGTHLCIDDPPPTGVAKRIAAQVAYGLRYLHKHGIVHGEPPSEPSDHVPRYFVASCFGEKYISECFADPASLHIKLCDFGESFLVVPSSSDFQSKSSPNQKQPEGTRVRPSHCPVAYRSPELFFDGLHCPASDVWALANLINFLFSSQFLFYDSKLVRPLMVLKLGKFPERWWAMWSARTNRSSSSSSSSSSGSIDISGERWDWFDENEKWCSKLLLKLNDSERVCGRAEEERAMMEKILRKMTVYDIEQRATATEVVELIPDKWMREDPGGAIQWPPDDDS</sequence>
<keyword evidence="5 11" id="KW-0418">Kinase</keyword>
<dbReference type="Proteomes" id="UP000772434">
    <property type="component" value="Unassembled WGS sequence"/>
</dbReference>
<evidence type="ECO:0000313" key="12">
    <source>
        <dbReference type="Proteomes" id="UP000772434"/>
    </source>
</evidence>
<feature type="domain" description="Protein kinase" evidence="10">
    <location>
        <begin position="1"/>
        <end position="355"/>
    </location>
</feature>
<dbReference type="SMART" id="SM00220">
    <property type="entry name" value="S_TKc"/>
    <property type="match status" value="1"/>
</dbReference>
<keyword evidence="2" id="KW-0723">Serine/threonine-protein kinase</keyword>
<dbReference type="InterPro" id="IPR000719">
    <property type="entry name" value="Prot_kinase_dom"/>
</dbReference>
<evidence type="ECO:0000256" key="3">
    <source>
        <dbReference type="ARBA" id="ARBA00022679"/>
    </source>
</evidence>
<evidence type="ECO:0000256" key="9">
    <source>
        <dbReference type="SAM" id="MobiDB-lite"/>
    </source>
</evidence>
<evidence type="ECO:0000256" key="6">
    <source>
        <dbReference type="ARBA" id="ARBA00022840"/>
    </source>
</evidence>
<dbReference type="GO" id="GO:0005737">
    <property type="term" value="C:cytoplasm"/>
    <property type="evidence" value="ECO:0007669"/>
    <property type="project" value="TreeGrafter"/>
</dbReference>
<evidence type="ECO:0000313" key="11">
    <source>
        <dbReference type="EMBL" id="KAF9065589.1"/>
    </source>
</evidence>
<evidence type="ECO:0000256" key="2">
    <source>
        <dbReference type="ARBA" id="ARBA00022527"/>
    </source>
</evidence>
<dbReference type="GO" id="GO:0050684">
    <property type="term" value="P:regulation of mRNA processing"/>
    <property type="evidence" value="ECO:0007669"/>
    <property type="project" value="TreeGrafter"/>
</dbReference>
<evidence type="ECO:0000256" key="7">
    <source>
        <dbReference type="ARBA" id="ARBA00047899"/>
    </source>
</evidence>
<keyword evidence="12" id="KW-1185">Reference proteome</keyword>
<dbReference type="AlphaFoldDB" id="A0A9P5PLS7"/>
<dbReference type="OrthoDB" id="5979581at2759"/>
<dbReference type="SUPFAM" id="SSF56112">
    <property type="entry name" value="Protein kinase-like (PK-like)"/>
    <property type="match status" value="1"/>
</dbReference>
<dbReference type="Gene3D" id="1.10.510.10">
    <property type="entry name" value="Transferase(Phosphotransferase) domain 1"/>
    <property type="match status" value="1"/>
</dbReference>
<organism evidence="11 12">
    <name type="scientific">Rhodocollybia butyracea</name>
    <dbReference type="NCBI Taxonomy" id="206335"/>
    <lineage>
        <taxon>Eukaryota</taxon>
        <taxon>Fungi</taxon>
        <taxon>Dikarya</taxon>
        <taxon>Basidiomycota</taxon>
        <taxon>Agaricomycotina</taxon>
        <taxon>Agaricomycetes</taxon>
        <taxon>Agaricomycetidae</taxon>
        <taxon>Agaricales</taxon>
        <taxon>Marasmiineae</taxon>
        <taxon>Omphalotaceae</taxon>
        <taxon>Rhodocollybia</taxon>
    </lineage>
</organism>
<comment type="catalytic activity">
    <reaction evidence="7">
        <text>L-threonyl-[protein] + ATP = O-phospho-L-threonyl-[protein] + ADP + H(+)</text>
        <dbReference type="Rhea" id="RHEA:46608"/>
        <dbReference type="Rhea" id="RHEA-COMP:11060"/>
        <dbReference type="Rhea" id="RHEA-COMP:11605"/>
        <dbReference type="ChEBI" id="CHEBI:15378"/>
        <dbReference type="ChEBI" id="CHEBI:30013"/>
        <dbReference type="ChEBI" id="CHEBI:30616"/>
        <dbReference type="ChEBI" id="CHEBI:61977"/>
        <dbReference type="ChEBI" id="CHEBI:456216"/>
        <dbReference type="EC" id="2.7.11.1"/>
    </reaction>
</comment>
<keyword evidence="6" id="KW-0067">ATP-binding</keyword>
<dbReference type="PROSITE" id="PS50011">
    <property type="entry name" value="PROTEIN_KINASE_DOM"/>
    <property type="match status" value="1"/>
</dbReference>
<dbReference type="GO" id="GO:0004674">
    <property type="term" value="F:protein serine/threonine kinase activity"/>
    <property type="evidence" value="ECO:0007669"/>
    <property type="project" value="UniProtKB-KW"/>
</dbReference>
<keyword evidence="3" id="KW-0808">Transferase</keyword>
<evidence type="ECO:0000259" key="10">
    <source>
        <dbReference type="PROSITE" id="PS50011"/>
    </source>
</evidence>
<protein>
    <recommendedName>
        <fullName evidence="1">non-specific serine/threonine protein kinase</fullName>
        <ecNumber evidence="1">2.7.11.1</ecNumber>
    </recommendedName>
</protein>
<accession>A0A9P5PLS7</accession>
<evidence type="ECO:0000256" key="8">
    <source>
        <dbReference type="ARBA" id="ARBA00048679"/>
    </source>
</evidence>
<dbReference type="Gene3D" id="3.30.200.20">
    <property type="entry name" value="Phosphorylase Kinase, domain 1"/>
    <property type="match status" value="1"/>
</dbReference>
<dbReference type="EC" id="2.7.11.1" evidence="1"/>
<dbReference type="InterPro" id="IPR051334">
    <property type="entry name" value="SRPK"/>
</dbReference>
<comment type="caution">
    <text evidence="11">The sequence shown here is derived from an EMBL/GenBank/DDBJ whole genome shotgun (WGS) entry which is preliminary data.</text>
</comment>
<keyword evidence="4" id="KW-0547">Nucleotide-binding</keyword>
<dbReference type="PANTHER" id="PTHR47634">
    <property type="entry name" value="PROTEIN KINASE DOMAIN-CONTAINING PROTEIN-RELATED"/>
    <property type="match status" value="1"/>
</dbReference>
<dbReference type="GO" id="GO:0005634">
    <property type="term" value="C:nucleus"/>
    <property type="evidence" value="ECO:0007669"/>
    <property type="project" value="TreeGrafter"/>
</dbReference>
<dbReference type="InterPro" id="IPR011009">
    <property type="entry name" value="Kinase-like_dom_sf"/>
</dbReference>
<dbReference type="GO" id="GO:0000245">
    <property type="term" value="P:spliceosomal complex assembly"/>
    <property type="evidence" value="ECO:0007669"/>
    <property type="project" value="TreeGrafter"/>
</dbReference>
<gene>
    <name evidence="11" type="ORF">BDP27DRAFT_1450135</name>
</gene>
<feature type="region of interest" description="Disordered" evidence="9">
    <location>
        <begin position="178"/>
        <end position="200"/>
    </location>
</feature>
<comment type="catalytic activity">
    <reaction evidence="8">
        <text>L-seryl-[protein] + ATP = O-phospho-L-seryl-[protein] + ADP + H(+)</text>
        <dbReference type="Rhea" id="RHEA:17989"/>
        <dbReference type="Rhea" id="RHEA-COMP:9863"/>
        <dbReference type="Rhea" id="RHEA-COMP:11604"/>
        <dbReference type="ChEBI" id="CHEBI:15378"/>
        <dbReference type="ChEBI" id="CHEBI:29999"/>
        <dbReference type="ChEBI" id="CHEBI:30616"/>
        <dbReference type="ChEBI" id="CHEBI:83421"/>
        <dbReference type="ChEBI" id="CHEBI:456216"/>
        <dbReference type="EC" id="2.7.11.1"/>
    </reaction>
</comment>
<evidence type="ECO:0000256" key="5">
    <source>
        <dbReference type="ARBA" id="ARBA00022777"/>
    </source>
</evidence>
<reference evidence="11" key="1">
    <citation type="submission" date="2020-11" db="EMBL/GenBank/DDBJ databases">
        <authorList>
            <consortium name="DOE Joint Genome Institute"/>
            <person name="Ahrendt S."/>
            <person name="Riley R."/>
            <person name="Andreopoulos W."/>
            <person name="Labutti K."/>
            <person name="Pangilinan J."/>
            <person name="Ruiz-Duenas F.J."/>
            <person name="Barrasa J.M."/>
            <person name="Sanchez-Garcia M."/>
            <person name="Camarero S."/>
            <person name="Miyauchi S."/>
            <person name="Serrano A."/>
            <person name="Linde D."/>
            <person name="Babiker R."/>
            <person name="Drula E."/>
            <person name="Ayuso-Fernandez I."/>
            <person name="Pacheco R."/>
            <person name="Padilla G."/>
            <person name="Ferreira P."/>
            <person name="Barriuso J."/>
            <person name="Kellner H."/>
            <person name="Castanera R."/>
            <person name="Alfaro M."/>
            <person name="Ramirez L."/>
            <person name="Pisabarro A.G."/>
            <person name="Kuo A."/>
            <person name="Tritt A."/>
            <person name="Lipzen A."/>
            <person name="He G."/>
            <person name="Yan M."/>
            <person name="Ng V."/>
            <person name="Cullen D."/>
            <person name="Martin F."/>
            <person name="Rosso M.-N."/>
            <person name="Henrissat B."/>
            <person name="Hibbett D."/>
            <person name="Martinez A.T."/>
            <person name="Grigoriev I.V."/>
        </authorList>
    </citation>
    <scope>NUCLEOTIDE SEQUENCE</scope>
    <source>
        <strain evidence="11">AH 40177</strain>
    </source>
</reference>